<dbReference type="RefSeq" id="WP_341405339.1">
    <property type="nucleotide sequence ID" value="NZ_JBBUKT010000005.1"/>
</dbReference>
<proteinExistence type="predicted"/>
<keyword evidence="2" id="KW-1133">Transmembrane helix</keyword>
<feature type="transmembrane region" description="Helical" evidence="2">
    <location>
        <begin position="157"/>
        <end position="179"/>
    </location>
</feature>
<evidence type="ECO:0000256" key="1">
    <source>
        <dbReference type="SAM" id="MobiDB-lite"/>
    </source>
</evidence>
<reference evidence="3 4" key="1">
    <citation type="submission" date="2024-04" db="EMBL/GenBank/DDBJ databases">
        <title>Luteolibacter sp. isolated from soil.</title>
        <authorList>
            <person name="An J."/>
        </authorList>
    </citation>
    <scope>NUCLEOTIDE SEQUENCE [LARGE SCALE GENOMIC DNA]</scope>
    <source>
        <strain evidence="3 4">Y139</strain>
    </source>
</reference>
<evidence type="ECO:0008006" key="5">
    <source>
        <dbReference type="Google" id="ProtNLM"/>
    </source>
</evidence>
<keyword evidence="4" id="KW-1185">Reference proteome</keyword>
<comment type="caution">
    <text evidence="3">The sequence shown here is derived from an EMBL/GenBank/DDBJ whole genome shotgun (WGS) entry which is preliminary data.</text>
</comment>
<organism evidence="3 4">
    <name type="scientific">Luteolibacter soli</name>
    <dbReference type="NCBI Taxonomy" id="3135280"/>
    <lineage>
        <taxon>Bacteria</taxon>
        <taxon>Pseudomonadati</taxon>
        <taxon>Verrucomicrobiota</taxon>
        <taxon>Verrucomicrobiia</taxon>
        <taxon>Verrucomicrobiales</taxon>
        <taxon>Verrucomicrobiaceae</taxon>
        <taxon>Luteolibacter</taxon>
    </lineage>
</organism>
<evidence type="ECO:0000313" key="4">
    <source>
        <dbReference type="Proteomes" id="UP001371305"/>
    </source>
</evidence>
<accession>A0ABU9AVX5</accession>
<keyword evidence="2" id="KW-0472">Membrane</keyword>
<dbReference type="Proteomes" id="UP001371305">
    <property type="component" value="Unassembled WGS sequence"/>
</dbReference>
<feature type="region of interest" description="Disordered" evidence="1">
    <location>
        <begin position="1"/>
        <end position="21"/>
    </location>
</feature>
<keyword evidence="2" id="KW-0812">Transmembrane</keyword>
<dbReference type="EMBL" id="JBBUKT010000005">
    <property type="protein sequence ID" value="MEK7951678.1"/>
    <property type="molecule type" value="Genomic_DNA"/>
</dbReference>
<evidence type="ECO:0000256" key="2">
    <source>
        <dbReference type="SAM" id="Phobius"/>
    </source>
</evidence>
<protein>
    <recommendedName>
        <fullName evidence="5">DUF3592 domain-containing protein</fullName>
    </recommendedName>
</protein>
<feature type="transmembrane region" description="Helical" evidence="2">
    <location>
        <begin position="39"/>
        <end position="60"/>
    </location>
</feature>
<sequence>MSGREDESGVEDDGDRDEGGGSAGLEGVRWRVRWWRVRWWRSLGFWMGAWGLAFLVWVWMDSYWKGAQVESVEVVMQADGGSFPYEKWAVQVQRGMLIFRRGRLVDPPADLVVSPERVVFYRGRPLLWRVPRSVLWGSMTEIRDHSSILPDEERTSWWLSMGFVVLGYAGAWWGLTVLWRRWMRRRWGREKASIINLPITHRSA</sequence>
<evidence type="ECO:0000313" key="3">
    <source>
        <dbReference type="EMBL" id="MEK7951678.1"/>
    </source>
</evidence>
<gene>
    <name evidence="3" type="ORF">WKV53_14265</name>
</gene>
<name>A0ABU9AVX5_9BACT</name>